<evidence type="ECO:0000313" key="3">
    <source>
        <dbReference type="Proteomes" id="UP000799291"/>
    </source>
</evidence>
<dbReference type="Proteomes" id="UP000799291">
    <property type="component" value="Unassembled WGS sequence"/>
</dbReference>
<keyword evidence="3" id="KW-1185">Reference proteome</keyword>
<gene>
    <name evidence="2" type="ORF">K458DRAFT_186123</name>
</gene>
<reference evidence="2" key="1">
    <citation type="journal article" date="2020" name="Stud. Mycol.">
        <title>101 Dothideomycetes genomes: a test case for predicting lifestyles and emergence of pathogens.</title>
        <authorList>
            <person name="Haridas S."/>
            <person name="Albert R."/>
            <person name="Binder M."/>
            <person name="Bloem J."/>
            <person name="Labutti K."/>
            <person name="Salamov A."/>
            <person name="Andreopoulos B."/>
            <person name="Baker S."/>
            <person name="Barry K."/>
            <person name="Bills G."/>
            <person name="Bluhm B."/>
            <person name="Cannon C."/>
            <person name="Castanera R."/>
            <person name="Culley D."/>
            <person name="Daum C."/>
            <person name="Ezra D."/>
            <person name="Gonzalez J."/>
            <person name="Henrissat B."/>
            <person name="Kuo A."/>
            <person name="Liang C."/>
            <person name="Lipzen A."/>
            <person name="Lutzoni F."/>
            <person name="Magnuson J."/>
            <person name="Mondo S."/>
            <person name="Nolan M."/>
            <person name="Ohm R."/>
            <person name="Pangilinan J."/>
            <person name="Park H.-J."/>
            <person name="Ramirez L."/>
            <person name="Alfaro M."/>
            <person name="Sun H."/>
            <person name="Tritt A."/>
            <person name="Yoshinaga Y."/>
            <person name="Zwiers L.-H."/>
            <person name="Turgeon B."/>
            <person name="Goodwin S."/>
            <person name="Spatafora J."/>
            <person name="Crous P."/>
            <person name="Grigoriev I."/>
        </authorList>
    </citation>
    <scope>NUCLEOTIDE SEQUENCE</scope>
    <source>
        <strain evidence="2">CBS 122367</strain>
    </source>
</reference>
<feature type="domain" description="F-box" evidence="1">
    <location>
        <begin position="37"/>
        <end position="85"/>
    </location>
</feature>
<name>A0A6G1J9D1_9PLEO</name>
<dbReference type="EMBL" id="MU005575">
    <property type="protein sequence ID" value="KAF2687126.1"/>
    <property type="molecule type" value="Genomic_DNA"/>
</dbReference>
<protein>
    <recommendedName>
        <fullName evidence="1">F-box domain-containing protein</fullName>
    </recommendedName>
</protein>
<evidence type="ECO:0000259" key="1">
    <source>
        <dbReference type="PROSITE" id="PS50181"/>
    </source>
</evidence>
<sequence length="635" mass="71797">MRPEDIELDMCFSGTIHDNTDIFPQPPHHHTLPPNMPSLFEVLPAELISQILYHLDPSSFYVCLQTSRQFREHALASTKLLLAQLARVPGERVFDQAQFIGSEHTLLLLFSKRAAKHLFNGAEQMADVHVWHAPPSMDRKVSCIVRWKDESRQAQTLKDEQTPLKNVVDNTLLFLEAQSSAGTVNICSIQDGGLTIKYVISPYMVSQYLPAYDEKGTAEYKVLKIAAETKHPRWETVSPRLAVLYAPKHVSDDNSHIGMKILCFRLDSQHGPMVTNIHHITAQKNSSVVAMALGSSNEPVIIYRVPDPNLSPAYEVVTYRNIFDELTLKRHTVAMTQNVGPAPTEPVGAIAIQGKDIHLYPTAVPMPYWTQTSNTFNRTSGIIYRFERRETYLPDVVEAFPKQSLGRVIACHHHHQVEDKSLNDGERTCVNTALELMIARDDRDLPFGLRTRSGTFLLKALHYLDQDHCTKFDMDADYPTLQHVFVAQLVGLNLSNLSSIGIKLAISPRAHRIAIVNWRTLLVYAVDPRAFLDPNYSLAGDEGVPGDYAFIEGCGWQFYQNGEFERDCVMLEPVELECKGVVFGLEWRTEDELWGWTEEGVVRWNVGVGATGKRGEMDRRVMQSVRQETWSHLPS</sequence>
<dbReference type="AlphaFoldDB" id="A0A6G1J9D1"/>
<dbReference type="InterPro" id="IPR036047">
    <property type="entry name" value="F-box-like_dom_sf"/>
</dbReference>
<evidence type="ECO:0000313" key="2">
    <source>
        <dbReference type="EMBL" id="KAF2687126.1"/>
    </source>
</evidence>
<organism evidence="2 3">
    <name type="scientific">Lentithecium fluviatile CBS 122367</name>
    <dbReference type="NCBI Taxonomy" id="1168545"/>
    <lineage>
        <taxon>Eukaryota</taxon>
        <taxon>Fungi</taxon>
        <taxon>Dikarya</taxon>
        <taxon>Ascomycota</taxon>
        <taxon>Pezizomycotina</taxon>
        <taxon>Dothideomycetes</taxon>
        <taxon>Pleosporomycetidae</taxon>
        <taxon>Pleosporales</taxon>
        <taxon>Massarineae</taxon>
        <taxon>Lentitheciaceae</taxon>
        <taxon>Lentithecium</taxon>
    </lineage>
</organism>
<dbReference type="InterPro" id="IPR001810">
    <property type="entry name" value="F-box_dom"/>
</dbReference>
<accession>A0A6G1J9D1</accession>
<dbReference type="OrthoDB" id="6058203at2759"/>
<proteinExistence type="predicted"/>
<dbReference type="PROSITE" id="PS50181">
    <property type="entry name" value="FBOX"/>
    <property type="match status" value="1"/>
</dbReference>
<dbReference type="SUPFAM" id="SSF81383">
    <property type="entry name" value="F-box domain"/>
    <property type="match status" value="1"/>
</dbReference>
<dbReference type="Pfam" id="PF12937">
    <property type="entry name" value="F-box-like"/>
    <property type="match status" value="1"/>
</dbReference>